<dbReference type="RefSeq" id="WP_003602856.1">
    <property type="nucleotide sequence ID" value="NZ_AGJK01000135.1"/>
</dbReference>
<feature type="domain" description="HAMP" evidence="6">
    <location>
        <begin position="214"/>
        <end position="267"/>
    </location>
</feature>
<keyword evidence="4" id="KW-0812">Transmembrane</keyword>
<dbReference type="PANTHER" id="PTHR32089:SF112">
    <property type="entry name" value="LYSOZYME-LIKE PROTEIN-RELATED"/>
    <property type="match status" value="1"/>
</dbReference>
<dbReference type="AlphaFoldDB" id="H1KN57"/>
<protein>
    <submittedName>
        <fullName evidence="7">Methyl-accepting chemotaxis sensory transducer</fullName>
    </submittedName>
</protein>
<dbReference type="Gene3D" id="1.10.287.950">
    <property type="entry name" value="Methyl-accepting chemotaxis protein"/>
    <property type="match status" value="1"/>
</dbReference>
<evidence type="ECO:0000256" key="2">
    <source>
        <dbReference type="ARBA" id="ARBA00029447"/>
    </source>
</evidence>
<dbReference type="Gene3D" id="6.10.340.10">
    <property type="match status" value="1"/>
</dbReference>
<dbReference type="EMBL" id="AGJK01000135">
    <property type="protein sequence ID" value="EHP91049.1"/>
    <property type="molecule type" value="Genomic_DNA"/>
</dbReference>
<evidence type="ECO:0000313" key="7">
    <source>
        <dbReference type="EMBL" id="EHP91049.1"/>
    </source>
</evidence>
<organism evidence="7 8">
    <name type="scientific">Methylorubrum extorquens DSM 13060</name>
    <dbReference type="NCBI Taxonomy" id="882800"/>
    <lineage>
        <taxon>Bacteria</taxon>
        <taxon>Pseudomonadati</taxon>
        <taxon>Pseudomonadota</taxon>
        <taxon>Alphaproteobacteria</taxon>
        <taxon>Hyphomicrobiales</taxon>
        <taxon>Methylobacteriaceae</taxon>
        <taxon>Methylorubrum</taxon>
    </lineage>
</organism>
<dbReference type="GO" id="GO:0016020">
    <property type="term" value="C:membrane"/>
    <property type="evidence" value="ECO:0007669"/>
    <property type="project" value="InterPro"/>
</dbReference>
<evidence type="ECO:0000256" key="4">
    <source>
        <dbReference type="SAM" id="Phobius"/>
    </source>
</evidence>
<evidence type="ECO:0000256" key="3">
    <source>
        <dbReference type="PROSITE-ProRule" id="PRU00284"/>
    </source>
</evidence>
<comment type="caution">
    <text evidence="7">The sequence shown here is derived from an EMBL/GenBank/DDBJ whole genome shotgun (WGS) entry which is preliminary data.</text>
</comment>
<feature type="transmembrane region" description="Helical" evidence="4">
    <location>
        <begin position="6"/>
        <end position="29"/>
    </location>
</feature>
<dbReference type="SUPFAM" id="SSF158472">
    <property type="entry name" value="HAMP domain-like"/>
    <property type="match status" value="1"/>
</dbReference>
<dbReference type="Pfam" id="PF00672">
    <property type="entry name" value="HAMP"/>
    <property type="match status" value="1"/>
</dbReference>
<dbReference type="Proteomes" id="UP000004382">
    <property type="component" value="Unassembled WGS sequence"/>
</dbReference>
<dbReference type="PROSITE" id="PS50111">
    <property type="entry name" value="CHEMOTAXIS_TRANSDUC_2"/>
    <property type="match status" value="1"/>
</dbReference>
<comment type="similarity">
    <text evidence="2">Belongs to the methyl-accepting chemotaxis (MCP) protein family.</text>
</comment>
<feature type="transmembrane region" description="Helical" evidence="4">
    <location>
        <begin position="193"/>
        <end position="216"/>
    </location>
</feature>
<reference evidence="7 8" key="1">
    <citation type="submission" date="2011-09" db="EMBL/GenBank/DDBJ databases">
        <title>The draft genome of Methylobacterium extorquens DSM 13060.</title>
        <authorList>
            <consortium name="US DOE Joint Genome Institute (JGI-PGF)"/>
            <person name="Lucas S."/>
            <person name="Han J."/>
            <person name="Lapidus A."/>
            <person name="Cheng J.-F."/>
            <person name="Goodwin L."/>
            <person name="Pitluck S."/>
            <person name="Peters L."/>
            <person name="Land M.L."/>
            <person name="Hauser L."/>
            <person name="Koskimaki J."/>
            <person name="Halonen O."/>
            <person name="Pirttila A."/>
            <person name="Frank C."/>
            <person name="Woyke T.J."/>
        </authorList>
    </citation>
    <scope>NUCLEOTIDE SEQUENCE [LARGE SCALE GENOMIC DNA]</scope>
    <source>
        <strain evidence="7 8">DSM 13060</strain>
    </source>
</reference>
<dbReference type="InterPro" id="IPR003660">
    <property type="entry name" value="HAMP_dom"/>
</dbReference>
<evidence type="ECO:0000313" key="8">
    <source>
        <dbReference type="Proteomes" id="UP000004382"/>
    </source>
</evidence>
<gene>
    <name evidence="7" type="ORF">MetexDRAFT_4070</name>
</gene>
<dbReference type="InterPro" id="IPR004089">
    <property type="entry name" value="MCPsignal_dom"/>
</dbReference>
<dbReference type="SUPFAM" id="SSF58104">
    <property type="entry name" value="Methyl-accepting chemotaxis protein (MCP) signaling domain"/>
    <property type="match status" value="1"/>
</dbReference>
<dbReference type="PROSITE" id="PS50885">
    <property type="entry name" value="HAMP"/>
    <property type="match status" value="1"/>
</dbReference>
<dbReference type="Pfam" id="PF00015">
    <property type="entry name" value="MCPsignal"/>
    <property type="match status" value="1"/>
</dbReference>
<keyword evidence="4" id="KW-0472">Membrane</keyword>
<accession>H1KN57</accession>
<sequence length="565" mass="59063">MRYINNASVLLKLCAPLVLIAGMAIALILHERATFEGIAVQSRYVADVLTVRQESYLKAQAGVAEATLLSRNLIIDPRKEKIDRYKARYDATVSGVYKNIDRLIALADTPARVKFGNDVRKLAEAYFAVIDRTIVLGSRNETDAAMTIVQEEGQPARAKLTELVEARTQKIIEEMQAGASQLERDVGTAVTQLIVMAAVGLLLAAVLSGAIVVFGITRPLSQLVSVLNRMAQGEIDSTIRQAARGDEIGAVGRAVEGIKTMVARKAAEDAERRQIAETAAAAERKRTMMELADGFEGAVGGIVGMVSSSATELQATAQQMTSTAQRTATRSTTVASAAEEAAANVNTVASAAEELGASVQEIGRQVSGSANLAQQAVAEADETGSHVTELSRAVTRIGDVVNLIANIASQTNLLALNATIEAARAGEAGRGFAVVAAEVKELANQTARATEEISGQIGQIQGATGQAVGAIGSITTRIREINTVTATIAAAVEQQGAATQEIVRNVAEASVGTSEVTTNIGGVAEASEETGAAASQVLMSASELSRQSEHLSAEVNRFLATIRAA</sequence>
<dbReference type="SMART" id="SM00304">
    <property type="entry name" value="HAMP"/>
    <property type="match status" value="1"/>
</dbReference>
<name>H1KN57_METEX</name>
<dbReference type="PANTHER" id="PTHR32089">
    <property type="entry name" value="METHYL-ACCEPTING CHEMOTAXIS PROTEIN MCPB"/>
    <property type="match status" value="1"/>
</dbReference>
<dbReference type="PATRIC" id="fig|882800.3.peg.4010"/>
<feature type="domain" description="Methyl-accepting transducer" evidence="5">
    <location>
        <begin position="309"/>
        <end position="545"/>
    </location>
</feature>
<keyword evidence="4" id="KW-1133">Transmembrane helix</keyword>
<dbReference type="GO" id="GO:0007165">
    <property type="term" value="P:signal transduction"/>
    <property type="evidence" value="ECO:0007669"/>
    <property type="project" value="UniProtKB-KW"/>
</dbReference>
<proteinExistence type="inferred from homology"/>
<evidence type="ECO:0000259" key="6">
    <source>
        <dbReference type="PROSITE" id="PS50885"/>
    </source>
</evidence>
<evidence type="ECO:0000256" key="1">
    <source>
        <dbReference type="ARBA" id="ARBA00023224"/>
    </source>
</evidence>
<keyword evidence="1 3" id="KW-0807">Transducer</keyword>
<evidence type="ECO:0000259" key="5">
    <source>
        <dbReference type="PROSITE" id="PS50111"/>
    </source>
</evidence>
<dbReference type="CDD" id="cd06225">
    <property type="entry name" value="HAMP"/>
    <property type="match status" value="1"/>
</dbReference>
<dbReference type="SMART" id="SM00283">
    <property type="entry name" value="MA"/>
    <property type="match status" value="1"/>
</dbReference>